<evidence type="ECO:0000256" key="1">
    <source>
        <dbReference type="SAM" id="Coils"/>
    </source>
</evidence>
<evidence type="ECO:0000256" key="2">
    <source>
        <dbReference type="SAM" id="MobiDB-lite"/>
    </source>
</evidence>
<keyword evidence="4" id="KW-1185">Reference proteome</keyword>
<accession>A0A9W7GGZ0</accession>
<proteinExistence type="predicted"/>
<feature type="compositionally biased region" description="Basic and acidic residues" evidence="2">
    <location>
        <begin position="258"/>
        <end position="267"/>
    </location>
</feature>
<gene>
    <name evidence="3" type="ORF">TrCOL_g4571</name>
</gene>
<feature type="compositionally biased region" description="Basic and acidic residues" evidence="2">
    <location>
        <begin position="164"/>
        <end position="173"/>
    </location>
</feature>
<dbReference type="SUPFAM" id="SSF58113">
    <property type="entry name" value="Apolipoprotein A-I"/>
    <property type="match status" value="1"/>
</dbReference>
<feature type="region of interest" description="Disordered" evidence="2">
    <location>
        <begin position="164"/>
        <end position="340"/>
    </location>
</feature>
<name>A0A9W7GGZ0_9STRA</name>
<reference evidence="4" key="1">
    <citation type="journal article" date="2023" name="Commun. Biol.">
        <title>Genome analysis of Parmales, the sister group of diatoms, reveals the evolutionary specialization of diatoms from phago-mixotrophs to photoautotrophs.</title>
        <authorList>
            <person name="Ban H."/>
            <person name="Sato S."/>
            <person name="Yoshikawa S."/>
            <person name="Yamada K."/>
            <person name="Nakamura Y."/>
            <person name="Ichinomiya M."/>
            <person name="Sato N."/>
            <person name="Blanc-Mathieu R."/>
            <person name="Endo H."/>
            <person name="Kuwata A."/>
            <person name="Ogata H."/>
        </authorList>
    </citation>
    <scope>NUCLEOTIDE SEQUENCE [LARGE SCALE GENOMIC DNA]</scope>
</reference>
<feature type="compositionally biased region" description="Basic residues" evidence="2">
    <location>
        <begin position="307"/>
        <end position="321"/>
    </location>
</feature>
<evidence type="ECO:0000313" key="4">
    <source>
        <dbReference type="Proteomes" id="UP001165065"/>
    </source>
</evidence>
<sequence length="340" mass="36596">MTDTNSISLVVSPGGIAGVDKNGVTGGSKGSGFSRDTDRTTTTRSFCEALFGCFGSTNGRYIDDEIVMSQEMTEKAVEKYQKDVQAFVLKDTAKVREDIKAAVEVLKEEMQEMKKDVKTEVESGTEKVEEDLKAEVKALKEDMREMQKLLLGIREVLALPKSVKEEGGEKGVGGKEGGGGEGGGEEGGGEEGGLNVEVEKNKDNIGGEGGDCSNEGEDEVKTGVGGDGKKTNEKKVEEVYKTTSPKTPTQLRNTMKKGGNEGDDPKDVAGVVLKLMKKNLSEDNNSEGTATSPQTTPPKTPTQLRNERRRRAEKFKKALLRKAKEEEAMKEKSDGSTVGK</sequence>
<dbReference type="EMBL" id="BRYA01000199">
    <property type="protein sequence ID" value="GMI43787.1"/>
    <property type="molecule type" value="Genomic_DNA"/>
</dbReference>
<feature type="coiled-coil region" evidence="1">
    <location>
        <begin position="89"/>
        <end position="149"/>
    </location>
</feature>
<feature type="compositionally biased region" description="Basic and acidic residues" evidence="2">
    <location>
        <begin position="227"/>
        <end position="240"/>
    </location>
</feature>
<evidence type="ECO:0000313" key="3">
    <source>
        <dbReference type="EMBL" id="GMI43787.1"/>
    </source>
</evidence>
<dbReference type="AlphaFoldDB" id="A0A9W7GGZ0"/>
<feature type="compositionally biased region" description="Polar residues" evidence="2">
    <location>
        <begin position="241"/>
        <end position="253"/>
    </location>
</feature>
<dbReference type="Proteomes" id="UP001165065">
    <property type="component" value="Unassembled WGS sequence"/>
</dbReference>
<keyword evidence="1" id="KW-0175">Coiled coil</keyword>
<comment type="caution">
    <text evidence="3">The sequence shown here is derived from an EMBL/GenBank/DDBJ whole genome shotgun (WGS) entry which is preliminary data.</text>
</comment>
<organism evidence="3 4">
    <name type="scientific">Triparma columacea</name>
    <dbReference type="NCBI Taxonomy" id="722753"/>
    <lineage>
        <taxon>Eukaryota</taxon>
        <taxon>Sar</taxon>
        <taxon>Stramenopiles</taxon>
        <taxon>Ochrophyta</taxon>
        <taxon>Bolidophyceae</taxon>
        <taxon>Parmales</taxon>
        <taxon>Triparmaceae</taxon>
        <taxon>Triparma</taxon>
    </lineage>
</organism>
<feature type="compositionally biased region" description="Basic and acidic residues" evidence="2">
    <location>
        <begin position="322"/>
        <end position="334"/>
    </location>
</feature>
<protein>
    <submittedName>
        <fullName evidence="3">Uncharacterized protein</fullName>
    </submittedName>
</protein>